<keyword evidence="2" id="KW-0596">Phosphopantetheine</keyword>
<dbReference type="InterPro" id="IPR054514">
    <property type="entry name" value="RhiE-like_linker"/>
</dbReference>
<dbReference type="SMART" id="SM00825">
    <property type="entry name" value="PKS_KS"/>
    <property type="match status" value="1"/>
</dbReference>
<dbReference type="Gene3D" id="3.40.47.10">
    <property type="match status" value="1"/>
</dbReference>
<proteinExistence type="inferred from homology"/>
<evidence type="ECO:0000256" key="6">
    <source>
        <dbReference type="RuleBase" id="RU003694"/>
    </source>
</evidence>
<evidence type="ECO:0000313" key="10">
    <source>
        <dbReference type="Proteomes" id="UP001229952"/>
    </source>
</evidence>
<dbReference type="InterPro" id="IPR020841">
    <property type="entry name" value="PKS_Beta-ketoAc_synthase_dom"/>
</dbReference>
<feature type="domain" description="Ketosynthase family 3 (KS3)" evidence="8">
    <location>
        <begin position="1"/>
        <end position="431"/>
    </location>
</feature>
<reference evidence="9 10" key="1">
    <citation type="submission" date="2023-03" db="EMBL/GenBank/DDBJ databases">
        <title>Isolation and description of six Streptomyces strains from soil environments, able to metabolize different microbial glucans.</title>
        <authorList>
            <person name="Widen T."/>
            <person name="Larsbrink J."/>
        </authorList>
    </citation>
    <scope>NUCLEOTIDE SEQUENCE [LARGE SCALE GENOMIC DNA]</scope>
    <source>
        <strain evidence="9 10">Mut2</strain>
    </source>
</reference>
<keyword evidence="5" id="KW-0677">Repeat</keyword>
<protein>
    <submittedName>
        <fullName evidence="9">Type I polyketide synthase</fullName>
    </submittedName>
</protein>
<keyword evidence="10" id="KW-1185">Reference proteome</keyword>
<dbReference type="Pfam" id="PF00109">
    <property type="entry name" value="ketoacyl-synt"/>
    <property type="match status" value="1"/>
</dbReference>
<dbReference type="EMBL" id="CP120992">
    <property type="protein sequence ID" value="WLQ38964.1"/>
    <property type="molecule type" value="Genomic_DNA"/>
</dbReference>
<comment type="similarity">
    <text evidence="6">Belongs to the thiolase-like superfamily. Beta-ketoacyl-ACP synthases family.</text>
</comment>
<name>A0ABY9HX38_9ACTN</name>
<keyword evidence="4" id="KW-0597">Phosphoprotein</keyword>
<dbReference type="SUPFAM" id="SSF53901">
    <property type="entry name" value="Thiolase-like"/>
    <property type="match status" value="1"/>
</dbReference>
<dbReference type="CDD" id="cd00833">
    <property type="entry name" value="PKS"/>
    <property type="match status" value="1"/>
</dbReference>
<evidence type="ECO:0000259" key="8">
    <source>
        <dbReference type="PROSITE" id="PS52004"/>
    </source>
</evidence>
<dbReference type="InterPro" id="IPR016039">
    <property type="entry name" value="Thiolase-like"/>
</dbReference>
<dbReference type="Pfam" id="PF22336">
    <property type="entry name" value="RhiE-like_linker"/>
    <property type="match status" value="1"/>
</dbReference>
<dbReference type="Proteomes" id="UP001229952">
    <property type="component" value="Chromosome"/>
</dbReference>
<dbReference type="PANTHER" id="PTHR43775">
    <property type="entry name" value="FATTY ACID SYNTHASE"/>
    <property type="match status" value="1"/>
</dbReference>
<dbReference type="InterPro" id="IPR014031">
    <property type="entry name" value="Ketoacyl_synth_C"/>
</dbReference>
<keyword evidence="6" id="KW-0808">Transferase</keyword>
<dbReference type="InterPro" id="IPR014030">
    <property type="entry name" value="Ketoacyl_synth_N"/>
</dbReference>
<sequence>MSARFPQAETLDAFWAVLREGRNTVTEIPADRWALDGFYEPDKEAAAAKGMSYSKWGAFLDGFADFDPLFFEMTPNDATEIDPQERLFLQEAWRAFEDAGYTRGRLEREHRSSVGVFVGITRAGHNLYGPERWRLGETAQPYTSFGSAANRVSFKLNLNGPSMPIDTMCSSSMTALHEACEHLLHGACEVAVAGGVNLYLHPSSYVSLCGLQMLADEDKCRSFGAGGNGFVPGEGVGALVLKRLEDAERDGDHIHAVIRGTSINHGGTTNGYTVPNPVAQGRVVRDALDRAGIDARTISYVEAHGTGTALGDPIEVNGLTRAFSHDTQDLQYCAIGSVKSNIGHAEAAAGIAGVFKVVLQMRHGELASSLHADEVNPHIDFEATPFVVQRKGAEWKRPVVAVDGVSSEVPRRAGVSSFGAGGSNAHVVIEEYVRDQPDPGAVRAGGPAVVVLSAKDEERLREQARALLDALPDTERSGAALADVAYTLQVGREAMSERLGTVVGSFGELRDRLRAFLDHPQGGAGLHRGHAARADRALTALTADAELSAVVRTWLAKGLYAKVLDLWVNGFELDWGGLHQAGAARIVPLPTYPFAREQYWIAQRPIDGGLPDRPPVAADGEPEDDLPDALIDGLLDEVVSGSLGVEAAAEHIRRSVLDGTGRNTDNEGR</sequence>
<evidence type="ECO:0000313" key="9">
    <source>
        <dbReference type="EMBL" id="WLQ38964.1"/>
    </source>
</evidence>
<dbReference type="RefSeq" id="WP_306085633.1">
    <property type="nucleotide sequence ID" value="NZ_CP120992.1"/>
</dbReference>
<dbReference type="Gene3D" id="1.10.1240.100">
    <property type="match status" value="1"/>
</dbReference>
<dbReference type="PANTHER" id="PTHR43775:SF37">
    <property type="entry name" value="SI:DKEY-61P9.11"/>
    <property type="match status" value="1"/>
</dbReference>
<evidence type="ECO:0000256" key="1">
    <source>
        <dbReference type="ARBA" id="ARBA00004792"/>
    </source>
</evidence>
<dbReference type="PROSITE" id="PS52004">
    <property type="entry name" value="KS3_2"/>
    <property type="match status" value="1"/>
</dbReference>
<dbReference type="InterPro" id="IPR050091">
    <property type="entry name" value="PKS_NRPS_Biosynth_Enz"/>
</dbReference>
<feature type="region of interest" description="Disordered" evidence="7">
    <location>
        <begin position="605"/>
        <end position="625"/>
    </location>
</feature>
<organism evidence="9 10">
    <name type="scientific">Streptomyces laculatispora</name>
    <dbReference type="NCBI Taxonomy" id="887464"/>
    <lineage>
        <taxon>Bacteria</taxon>
        <taxon>Bacillati</taxon>
        <taxon>Actinomycetota</taxon>
        <taxon>Actinomycetes</taxon>
        <taxon>Kitasatosporales</taxon>
        <taxon>Streptomycetaceae</taxon>
        <taxon>Streptomyces</taxon>
    </lineage>
</organism>
<keyword evidence="3" id="KW-0963">Cytoplasm</keyword>
<evidence type="ECO:0000256" key="4">
    <source>
        <dbReference type="ARBA" id="ARBA00022553"/>
    </source>
</evidence>
<gene>
    <name evidence="9" type="ORF">P8A22_02275</name>
</gene>
<evidence type="ECO:0000256" key="5">
    <source>
        <dbReference type="ARBA" id="ARBA00022737"/>
    </source>
</evidence>
<comment type="pathway">
    <text evidence="1">Antibiotic biosynthesis.</text>
</comment>
<evidence type="ECO:0000256" key="7">
    <source>
        <dbReference type="SAM" id="MobiDB-lite"/>
    </source>
</evidence>
<accession>A0ABY9HX38</accession>
<dbReference type="Pfam" id="PF02801">
    <property type="entry name" value="Ketoacyl-synt_C"/>
    <property type="match status" value="1"/>
</dbReference>
<evidence type="ECO:0000256" key="2">
    <source>
        <dbReference type="ARBA" id="ARBA00022450"/>
    </source>
</evidence>
<evidence type="ECO:0000256" key="3">
    <source>
        <dbReference type="ARBA" id="ARBA00022490"/>
    </source>
</evidence>